<protein>
    <submittedName>
        <fullName evidence="2">Uncharacterized protein</fullName>
    </submittedName>
</protein>
<gene>
    <name evidence="2" type="ORF">ACRE_023550</name>
</gene>
<proteinExistence type="predicted"/>
<evidence type="ECO:0000256" key="1">
    <source>
        <dbReference type="SAM" id="MobiDB-lite"/>
    </source>
</evidence>
<sequence length="288" mass="31709">MPASSLFLLSLQPTTPIATFIPLLLLSSTTSPSPSPILIARPLRWIITPWMSDASPHETSTIETLKSTTWDLLLIFPTVLTTLLTDNPTLAPHIRASYTLTVGISSAILSGFAEKNKQLLHPRDPPPPLTGSSNLQDASRTNSSTKNLELSPDLLAWFSRPSTPRTAISMLNLLAFREGKLDSYKAYGRAFATDVGRRRGGVAKVVGRTVQQQQQQQEEEDKVWDEIAVAHYPSVWHFADMVISDDYQRANAEHRIGALRGTCILCCDELDAQVREGLEKAGAHKAKI</sequence>
<comment type="caution">
    <text evidence="2">The sequence shown here is derived from an EMBL/GenBank/DDBJ whole genome shotgun (WGS) entry which is preliminary data.</text>
</comment>
<dbReference type="Proteomes" id="UP000029964">
    <property type="component" value="Unassembled WGS sequence"/>
</dbReference>
<keyword evidence="3" id="KW-1185">Reference proteome</keyword>
<reference evidence="3" key="1">
    <citation type="journal article" date="2014" name="Genome Announc.">
        <title>Genome sequence and annotation of Acremonium chrysogenum, producer of the beta-lactam antibiotic cephalosporin C.</title>
        <authorList>
            <person name="Terfehr D."/>
            <person name="Dahlmann T.A."/>
            <person name="Specht T."/>
            <person name="Zadra I."/>
            <person name="Kuernsteiner H."/>
            <person name="Kueck U."/>
        </authorList>
    </citation>
    <scope>NUCLEOTIDE SEQUENCE [LARGE SCALE GENOMIC DNA]</scope>
    <source>
        <strain evidence="3">ATCC 11550 / CBS 779.69 / DSM 880 / IAM 14645 / JCM 23072 / IMI 49137</strain>
    </source>
</reference>
<dbReference type="AlphaFoldDB" id="A0A086TBS2"/>
<dbReference type="PANTHER" id="PTHR40257">
    <property type="match status" value="1"/>
</dbReference>
<dbReference type="EMBL" id="JPKY01000015">
    <property type="protein sequence ID" value="KFH46804.1"/>
    <property type="molecule type" value="Genomic_DNA"/>
</dbReference>
<feature type="region of interest" description="Disordered" evidence="1">
    <location>
        <begin position="119"/>
        <end position="146"/>
    </location>
</feature>
<evidence type="ECO:0000313" key="2">
    <source>
        <dbReference type="EMBL" id="KFH46804.1"/>
    </source>
</evidence>
<dbReference type="OrthoDB" id="265717at2759"/>
<organism evidence="2 3">
    <name type="scientific">Hapsidospora chrysogenum (strain ATCC 11550 / CBS 779.69 / DSM 880 / IAM 14645 / JCM 23072 / IMI 49137)</name>
    <name type="common">Acremonium chrysogenum</name>
    <dbReference type="NCBI Taxonomy" id="857340"/>
    <lineage>
        <taxon>Eukaryota</taxon>
        <taxon>Fungi</taxon>
        <taxon>Dikarya</taxon>
        <taxon>Ascomycota</taxon>
        <taxon>Pezizomycotina</taxon>
        <taxon>Sordariomycetes</taxon>
        <taxon>Hypocreomycetidae</taxon>
        <taxon>Hypocreales</taxon>
        <taxon>Bionectriaceae</taxon>
        <taxon>Hapsidospora</taxon>
    </lineage>
</organism>
<name>A0A086TBS2_HAPC1</name>
<dbReference type="PANTHER" id="PTHR40257:SF1">
    <property type="entry name" value="DUF1330 DOMAIN-CONTAINING PROTEIN"/>
    <property type="match status" value="1"/>
</dbReference>
<accession>A0A086TBS2</accession>
<evidence type="ECO:0000313" key="3">
    <source>
        <dbReference type="Proteomes" id="UP000029964"/>
    </source>
</evidence>
<feature type="compositionally biased region" description="Polar residues" evidence="1">
    <location>
        <begin position="130"/>
        <end position="146"/>
    </location>
</feature>
<dbReference type="HOGENOM" id="CLU_085773_0_0_1"/>
<dbReference type="Gene3D" id="3.30.70.100">
    <property type="match status" value="1"/>
</dbReference>